<evidence type="ECO:0000313" key="6">
    <source>
        <dbReference type="EMBL" id="RUT48465.1"/>
    </source>
</evidence>
<evidence type="ECO:0000313" key="7">
    <source>
        <dbReference type="Proteomes" id="UP000279446"/>
    </source>
</evidence>
<keyword evidence="4 5" id="KW-0472">Membrane</keyword>
<evidence type="ECO:0000256" key="2">
    <source>
        <dbReference type="ARBA" id="ARBA00022692"/>
    </source>
</evidence>
<dbReference type="RefSeq" id="WP_127190060.1">
    <property type="nucleotide sequence ID" value="NZ_JAUSSS010000004.1"/>
</dbReference>
<organism evidence="6 7">
    <name type="scientific">Paenibacillus anaericanus</name>
    <dbReference type="NCBI Taxonomy" id="170367"/>
    <lineage>
        <taxon>Bacteria</taxon>
        <taxon>Bacillati</taxon>
        <taxon>Bacillota</taxon>
        <taxon>Bacilli</taxon>
        <taxon>Bacillales</taxon>
        <taxon>Paenibacillaceae</taxon>
        <taxon>Paenibacillus</taxon>
    </lineage>
</organism>
<keyword evidence="7" id="KW-1185">Reference proteome</keyword>
<dbReference type="Pfam" id="PF09685">
    <property type="entry name" value="MamF_MmsF"/>
    <property type="match status" value="1"/>
</dbReference>
<comment type="subcellular location">
    <subcellularLocation>
        <location evidence="1">Membrane</location>
        <topology evidence="1">Multi-pass membrane protein</topology>
    </subcellularLocation>
</comment>
<feature type="transmembrane region" description="Helical" evidence="5">
    <location>
        <begin position="40"/>
        <end position="61"/>
    </location>
</feature>
<evidence type="ECO:0000256" key="1">
    <source>
        <dbReference type="ARBA" id="ARBA00004141"/>
    </source>
</evidence>
<dbReference type="InterPro" id="IPR019109">
    <property type="entry name" value="MamF_MmsF"/>
</dbReference>
<dbReference type="OrthoDB" id="2657448at2"/>
<accession>A0A433YF33</accession>
<feature type="transmembrane region" description="Helical" evidence="5">
    <location>
        <begin position="67"/>
        <end position="91"/>
    </location>
</feature>
<proteinExistence type="predicted"/>
<evidence type="ECO:0000256" key="3">
    <source>
        <dbReference type="ARBA" id="ARBA00022989"/>
    </source>
</evidence>
<dbReference type="PANTHER" id="PTHR36460">
    <property type="entry name" value="UPF0132 DOMAIN PROTEIN (AFU_ORTHOLOGUE AFUA_3G10255)"/>
    <property type="match status" value="1"/>
</dbReference>
<dbReference type="Proteomes" id="UP000279446">
    <property type="component" value="Unassembled WGS sequence"/>
</dbReference>
<dbReference type="EMBL" id="RZNY01000001">
    <property type="protein sequence ID" value="RUT48465.1"/>
    <property type="molecule type" value="Genomic_DNA"/>
</dbReference>
<keyword evidence="2 5" id="KW-0812">Transmembrane</keyword>
<keyword evidence="3 5" id="KW-1133">Transmembrane helix</keyword>
<evidence type="ECO:0008006" key="8">
    <source>
        <dbReference type="Google" id="ProtNLM"/>
    </source>
</evidence>
<name>A0A433YF33_9BACL</name>
<sequence>MSPFKSSTGIYENLAGFLCYLFAFVGGVIFLVVERRSRFVLFHALQSIMLFGTLMIGHALIGFLPLIGTIVGLLLTLIGLVLWLVLMVACLQGKWLKLPLFGELAERQLHRM</sequence>
<dbReference type="GO" id="GO:0016020">
    <property type="term" value="C:membrane"/>
    <property type="evidence" value="ECO:0007669"/>
    <property type="project" value="UniProtKB-SubCell"/>
</dbReference>
<dbReference type="PANTHER" id="PTHR36460:SF1">
    <property type="entry name" value="UPF0132 DOMAIN PROTEIN (AFU_ORTHOLOGUE AFUA_3G10255)"/>
    <property type="match status" value="1"/>
</dbReference>
<comment type="caution">
    <text evidence="6">The sequence shown here is derived from an EMBL/GenBank/DDBJ whole genome shotgun (WGS) entry which is preliminary data.</text>
</comment>
<gene>
    <name evidence="6" type="ORF">EJP82_00505</name>
</gene>
<reference evidence="6 7" key="1">
    <citation type="submission" date="2018-12" db="EMBL/GenBank/DDBJ databases">
        <authorList>
            <person name="Sun L."/>
            <person name="Chen Z."/>
        </authorList>
    </citation>
    <scope>NUCLEOTIDE SEQUENCE [LARGE SCALE GENOMIC DNA]</scope>
    <source>
        <strain evidence="6 7">DSM 15890</strain>
    </source>
</reference>
<evidence type="ECO:0000256" key="4">
    <source>
        <dbReference type="ARBA" id="ARBA00023136"/>
    </source>
</evidence>
<feature type="transmembrane region" description="Helical" evidence="5">
    <location>
        <begin position="14"/>
        <end position="33"/>
    </location>
</feature>
<evidence type="ECO:0000256" key="5">
    <source>
        <dbReference type="SAM" id="Phobius"/>
    </source>
</evidence>
<dbReference type="AlphaFoldDB" id="A0A433YF33"/>
<protein>
    <recommendedName>
        <fullName evidence="8">DUF4870 domain-containing protein</fullName>
    </recommendedName>
</protein>